<dbReference type="EMBL" id="PDNV01000003">
    <property type="protein sequence ID" value="PLC55016.1"/>
    <property type="molecule type" value="Genomic_DNA"/>
</dbReference>
<protein>
    <recommendedName>
        <fullName evidence="4">Entericidin EcnAB</fullName>
    </recommendedName>
</protein>
<keyword evidence="3" id="KW-1185">Reference proteome</keyword>
<dbReference type="AlphaFoldDB" id="A0A2N4UJ16"/>
<feature type="signal peptide" evidence="1">
    <location>
        <begin position="1"/>
        <end position="20"/>
    </location>
</feature>
<accession>A0A2N4UJ16</accession>
<proteinExistence type="predicted"/>
<sequence>MIKSKSSAVIVMGMLSLALAGCQPKEGPAEKAGKAVDQSISNAGAQIEKAGDKLQGAARDAQK</sequence>
<keyword evidence="1" id="KW-0732">Signal</keyword>
<dbReference type="OrthoDB" id="8550138at2"/>
<reference evidence="2 3" key="1">
    <citation type="submission" date="2017-10" db="EMBL/GenBank/DDBJ databases">
        <title>Two draft genome sequences of Pusillimonas sp. strains isolated from a nitrate- and radionuclide-contaminated groundwater in Russia.</title>
        <authorList>
            <person name="Grouzdev D.S."/>
            <person name="Tourova T.P."/>
            <person name="Goeva M.A."/>
            <person name="Babich T.L."/>
            <person name="Sokolova D.S."/>
            <person name="Abdullin R."/>
            <person name="Poltaraus A.B."/>
            <person name="Toshchakov S.V."/>
            <person name="Nazina T.N."/>
        </authorList>
    </citation>
    <scope>NUCLEOTIDE SEQUENCE [LARGE SCALE GENOMIC DNA]</scope>
    <source>
        <strain evidence="2 3">JR1/69-2-13</strain>
    </source>
</reference>
<comment type="caution">
    <text evidence="2">The sequence shown here is derived from an EMBL/GenBank/DDBJ whole genome shotgun (WGS) entry which is preliminary data.</text>
</comment>
<gene>
    <name evidence="2" type="ORF">CR155_06070</name>
</gene>
<feature type="chain" id="PRO_5014665631" description="Entericidin EcnAB" evidence="1">
    <location>
        <begin position="21"/>
        <end position="63"/>
    </location>
</feature>
<dbReference type="RefSeq" id="WP_102069092.1">
    <property type="nucleotide sequence ID" value="NZ_PDNV01000003.1"/>
</dbReference>
<evidence type="ECO:0000313" key="2">
    <source>
        <dbReference type="EMBL" id="PLC55016.1"/>
    </source>
</evidence>
<evidence type="ECO:0008006" key="4">
    <source>
        <dbReference type="Google" id="ProtNLM"/>
    </source>
</evidence>
<dbReference type="Proteomes" id="UP000234328">
    <property type="component" value="Unassembled WGS sequence"/>
</dbReference>
<evidence type="ECO:0000256" key="1">
    <source>
        <dbReference type="SAM" id="SignalP"/>
    </source>
</evidence>
<evidence type="ECO:0000313" key="3">
    <source>
        <dbReference type="Proteomes" id="UP000234328"/>
    </source>
</evidence>
<dbReference type="PROSITE" id="PS51257">
    <property type="entry name" value="PROKAR_LIPOPROTEIN"/>
    <property type="match status" value="1"/>
</dbReference>
<organism evidence="2 3">
    <name type="scientific">Pollutimonas nitritireducens</name>
    <dbReference type="NCBI Taxonomy" id="2045209"/>
    <lineage>
        <taxon>Bacteria</taxon>
        <taxon>Pseudomonadati</taxon>
        <taxon>Pseudomonadota</taxon>
        <taxon>Betaproteobacteria</taxon>
        <taxon>Burkholderiales</taxon>
        <taxon>Alcaligenaceae</taxon>
        <taxon>Pollutimonas</taxon>
    </lineage>
</organism>
<name>A0A2N4UJ16_9BURK</name>